<comment type="caution">
    <text evidence="3">The sequence shown here is derived from an EMBL/GenBank/DDBJ whole genome shotgun (WGS) entry which is preliminary data.</text>
</comment>
<protein>
    <submittedName>
        <fullName evidence="3">Putative pyridoxine 5'-phosphate oxidase superfamily flavin-nucleotide-binding protein</fullName>
    </submittedName>
</protein>
<dbReference type="AlphaFoldDB" id="A0A7W6FVX8"/>
<gene>
    <name evidence="3" type="ORF">GGR05_003471</name>
</gene>
<proteinExistence type="predicted"/>
<organism evidence="3 4">
    <name type="scientific">Aureimonas phyllosphaerae</name>
    <dbReference type="NCBI Taxonomy" id="1166078"/>
    <lineage>
        <taxon>Bacteria</taxon>
        <taxon>Pseudomonadati</taxon>
        <taxon>Pseudomonadota</taxon>
        <taxon>Alphaproteobacteria</taxon>
        <taxon>Hyphomicrobiales</taxon>
        <taxon>Aurantimonadaceae</taxon>
        <taxon>Aureimonas</taxon>
    </lineage>
</organism>
<dbReference type="SUPFAM" id="SSF50475">
    <property type="entry name" value="FMN-binding split barrel"/>
    <property type="match status" value="1"/>
</dbReference>
<feature type="domain" description="Pyridoxamine 5'-phosphate oxidase N-terminal" evidence="2">
    <location>
        <begin position="10"/>
        <end position="118"/>
    </location>
</feature>
<sequence>MRGFDRFTANEADFIAARDNFYIASASETGWPYVQHRGGPRGFLKVADDTSLSFADYSGNRQYISLGNFNADDRACLFLMDYARRARLKIYGHVEIVAPEADPQLLEQVTVPSYRARIERIVRVRLAAFDWNCPQHIIPRFTEAGIAEAVQPMRERIAALEAENAILRQGTAPSTIRVRTHSSEPEENGGSQCDGGEEDGWTAVVAGRDTAPVLEAAEHDLNAVAASVAALVVFDGRVARPSPRDAGLDALCLQGVPEPVGIVAAVTEQPLRLADRQARLPRRYSH</sequence>
<dbReference type="InterPro" id="IPR012349">
    <property type="entry name" value="Split_barrel_FMN-bd"/>
</dbReference>
<dbReference type="InterPro" id="IPR011576">
    <property type="entry name" value="Pyridox_Oxase_N"/>
</dbReference>
<dbReference type="EMBL" id="JACIDO010000008">
    <property type="protein sequence ID" value="MBB3937305.1"/>
    <property type="molecule type" value="Genomic_DNA"/>
</dbReference>
<dbReference type="Gene3D" id="2.30.110.10">
    <property type="entry name" value="Electron Transport, Fmn-binding Protein, Chain A"/>
    <property type="match status" value="1"/>
</dbReference>
<accession>A0A7W6FVX8</accession>
<reference evidence="3 4" key="1">
    <citation type="submission" date="2020-08" db="EMBL/GenBank/DDBJ databases">
        <title>Genomic Encyclopedia of Type Strains, Phase IV (KMG-IV): sequencing the most valuable type-strain genomes for metagenomic binning, comparative biology and taxonomic classification.</title>
        <authorList>
            <person name="Goeker M."/>
        </authorList>
    </citation>
    <scope>NUCLEOTIDE SEQUENCE [LARGE SCALE GENOMIC DNA]</scope>
    <source>
        <strain evidence="3 4">DSM 25024</strain>
    </source>
</reference>
<name>A0A7W6FVX8_9HYPH</name>
<dbReference type="Pfam" id="PF01243">
    <property type="entry name" value="PNPOx_N"/>
    <property type="match status" value="1"/>
</dbReference>
<dbReference type="PANTHER" id="PTHR42815:SF2">
    <property type="entry name" value="FAD-BINDING, PUTATIVE (AFU_ORTHOLOGUE AFUA_6G07600)-RELATED"/>
    <property type="match status" value="1"/>
</dbReference>
<evidence type="ECO:0000313" key="4">
    <source>
        <dbReference type="Proteomes" id="UP000531216"/>
    </source>
</evidence>
<dbReference type="PANTHER" id="PTHR42815">
    <property type="entry name" value="FAD-BINDING, PUTATIVE (AFU_ORTHOLOGUE AFUA_6G07600)-RELATED"/>
    <property type="match status" value="1"/>
</dbReference>
<evidence type="ECO:0000313" key="3">
    <source>
        <dbReference type="EMBL" id="MBB3937305.1"/>
    </source>
</evidence>
<evidence type="ECO:0000259" key="2">
    <source>
        <dbReference type="Pfam" id="PF01243"/>
    </source>
</evidence>
<keyword evidence="4" id="KW-1185">Reference proteome</keyword>
<feature type="region of interest" description="Disordered" evidence="1">
    <location>
        <begin position="176"/>
        <end position="198"/>
    </location>
</feature>
<evidence type="ECO:0000256" key="1">
    <source>
        <dbReference type="SAM" id="MobiDB-lite"/>
    </source>
</evidence>
<dbReference type="Proteomes" id="UP000531216">
    <property type="component" value="Unassembled WGS sequence"/>
</dbReference>